<dbReference type="AlphaFoldDB" id="K3YJP4"/>
<evidence type="ECO:0000313" key="3">
    <source>
        <dbReference type="EnsemblPlants" id="KQL01213"/>
    </source>
</evidence>
<protein>
    <submittedName>
        <fullName evidence="3">Uncharacterized protein</fullName>
    </submittedName>
</protein>
<keyword evidence="2" id="KW-1133">Transmembrane helix</keyword>
<proteinExistence type="predicted"/>
<keyword evidence="4" id="KW-1185">Reference proteome</keyword>
<keyword evidence="2" id="KW-0812">Transmembrane</keyword>
<dbReference type="eggNOG" id="ENOG502S3TR">
    <property type="taxonomic scope" value="Eukaryota"/>
</dbReference>
<feature type="region of interest" description="Disordered" evidence="1">
    <location>
        <begin position="52"/>
        <end position="103"/>
    </location>
</feature>
<feature type="transmembrane region" description="Helical" evidence="2">
    <location>
        <begin position="155"/>
        <end position="173"/>
    </location>
</feature>
<dbReference type="EMBL" id="AGNK02003652">
    <property type="status" value="NOT_ANNOTATED_CDS"/>
    <property type="molecule type" value="Genomic_DNA"/>
</dbReference>
<dbReference type="Proteomes" id="UP000004995">
    <property type="component" value="Unassembled WGS sequence"/>
</dbReference>
<evidence type="ECO:0000256" key="1">
    <source>
        <dbReference type="SAM" id="MobiDB-lite"/>
    </source>
</evidence>
<accession>K3YJP4</accession>
<reference evidence="3" key="2">
    <citation type="submission" date="2018-08" db="UniProtKB">
        <authorList>
            <consortium name="EnsemblPlants"/>
        </authorList>
    </citation>
    <scope>IDENTIFICATION</scope>
    <source>
        <strain evidence="3">Yugu1</strain>
    </source>
</reference>
<dbReference type="STRING" id="4555.K3YJP4"/>
<evidence type="ECO:0000313" key="4">
    <source>
        <dbReference type="Proteomes" id="UP000004995"/>
    </source>
</evidence>
<dbReference type="PANTHER" id="PTHR34774">
    <property type="entry name" value="EPHRIN-A3 PROTEIN"/>
    <property type="match status" value="1"/>
</dbReference>
<organism evidence="3 4">
    <name type="scientific">Setaria italica</name>
    <name type="common">Foxtail millet</name>
    <name type="synonym">Panicum italicum</name>
    <dbReference type="NCBI Taxonomy" id="4555"/>
    <lineage>
        <taxon>Eukaryota</taxon>
        <taxon>Viridiplantae</taxon>
        <taxon>Streptophyta</taxon>
        <taxon>Embryophyta</taxon>
        <taxon>Tracheophyta</taxon>
        <taxon>Spermatophyta</taxon>
        <taxon>Magnoliopsida</taxon>
        <taxon>Liliopsida</taxon>
        <taxon>Poales</taxon>
        <taxon>Poaceae</taxon>
        <taxon>PACMAD clade</taxon>
        <taxon>Panicoideae</taxon>
        <taxon>Panicodae</taxon>
        <taxon>Paniceae</taxon>
        <taxon>Cenchrinae</taxon>
        <taxon>Setaria</taxon>
    </lineage>
</organism>
<keyword evidence="2" id="KW-0472">Membrane</keyword>
<dbReference type="Gramene" id="KQL01213">
    <property type="protein sequence ID" value="KQL01213"/>
    <property type="gene ID" value="SETIT_014463mg"/>
</dbReference>
<name>K3YJP4_SETIT</name>
<dbReference type="PANTHER" id="PTHR34774:SF1">
    <property type="entry name" value="EPHRIN-A3 PROTEIN"/>
    <property type="match status" value="1"/>
</dbReference>
<evidence type="ECO:0000256" key="2">
    <source>
        <dbReference type="SAM" id="Phobius"/>
    </source>
</evidence>
<dbReference type="InParanoid" id="K3YJP4"/>
<feature type="region of interest" description="Disordered" evidence="1">
    <location>
        <begin position="1"/>
        <end position="31"/>
    </location>
</feature>
<dbReference type="EnsemblPlants" id="KQL01213">
    <property type="protein sequence ID" value="KQL01213"/>
    <property type="gene ID" value="SETIT_014463mg"/>
</dbReference>
<sequence length="208" mass="22637">MLLLTPNKIGGASRGGPSSAGRKQRPQTWHDGFCLTVQNQQESGFAGLSSSLDRRQYSDGSPGPLSHSKGRRVLSSPLRPTTSQCLSPPPSPPRRPAKPDPDPGFKLINYIATMVLDSLSSPHRRSQNTFFVSSAKKPQSSRDDSWSALVERHRFLLTTLVVLAFLCTIYLYFAVTLGASDACAGLAGAERIECQAKSLLRHGKLKFL</sequence>
<dbReference type="HOGENOM" id="CLU_1322884_0_0_1"/>
<reference evidence="4" key="1">
    <citation type="journal article" date="2012" name="Nat. Biotechnol.">
        <title>Reference genome sequence of the model plant Setaria.</title>
        <authorList>
            <person name="Bennetzen J.L."/>
            <person name="Schmutz J."/>
            <person name="Wang H."/>
            <person name="Percifield R."/>
            <person name="Hawkins J."/>
            <person name="Pontaroli A.C."/>
            <person name="Estep M."/>
            <person name="Feng L."/>
            <person name="Vaughn J.N."/>
            <person name="Grimwood J."/>
            <person name="Jenkins J."/>
            <person name="Barry K."/>
            <person name="Lindquist E."/>
            <person name="Hellsten U."/>
            <person name="Deshpande S."/>
            <person name="Wang X."/>
            <person name="Wu X."/>
            <person name="Mitros T."/>
            <person name="Triplett J."/>
            <person name="Yang X."/>
            <person name="Ye C.Y."/>
            <person name="Mauro-Herrera M."/>
            <person name="Wang L."/>
            <person name="Li P."/>
            <person name="Sharma M."/>
            <person name="Sharma R."/>
            <person name="Ronald P.C."/>
            <person name="Panaud O."/>
            <person name="Kellogg E.A."/>
            <person name="Brutnell T.P."/>
            <person name="Doust A.N."/>
            <person name="Tuskan G.A."/>
            <person name="Rokhsar D."/>
            <person name="Devos K.M."/>
        </authorList>
    </citation>
    <scope>NUCLEOTIDE SEQUENCE [LARGE SCALE GENOMIC DNA]</scope>
    <source>
        <strain evidence="4">cv. Yugu1</strain>
    </source>
</reference>